<dbReference type="InterPro" id="IPR000014">
    <property type="entry name" value="PAS"/>
</dbReference>
<dbReference type="SMART" id="SM00387">
    <property type="entry name" value="HATPase_c"/>
    <property type="match status" value="1"/>
</dbReference>
<dbReference type="InterPro" id="IPR005467">
    <property type="entry name" value="His_kinase_dom"/>
</dbReference>
<dbReference type="PANTHER" id="PTHR43065">
    <property type="entry name" value="SENSOR HISTIDINE KINASE"/>
    <property type="match status" value="1"/>
</dbReference>
<evidence type="ECO:0000256" key="5">
    <source>
        <dbReference type="ARBA" id="ARBA00022741"/>
    </source>
</evidence>
<feature type="domain" description="Histidine kinase" evidence="9">
    <location>
        <begin position="176"/>
        <end position="394"/>
    </location>
</feature>
<evidence type="ECO:0000259" key="10">
    <source>
        <dbReference type="PROSITE" id="PS50112"/>
    </source>
</evidence>
<dbReference type="Pfam" id="PF00989">
    <property type="entry name" value="PAS"/>
    <property type="match status" value="1"/>
</dbReference>
<feature type="domain" description="PAS" evidence="10">
    <location>
        <begin position="41"/>
        <end position="111"/>
    </location>
</feature>
<keyword evidence="12" id="KW-1185">Reference proteome</keyword>
<evidence type="ECO:0000313" key="12">
    <source>
        <dbReference type="Proteomes" id="UP001611383"/>
    </source>
</evidence>
<dbReference type="PANTHER" id="PTHR43065:SF42">
    <property type="entry name" value="TWO-COMPONENT SENSOR PPRA"/>
    <property type="match status" value="1"/>
</dbReference>
<gene>
    <name evidence="11" type="ORF">F0U60_05410</name>
</gene>
<dbReference type="InterPro" id="IPR035965">
    <property type="entry name" value="PAS-like_dom_sf"/>
</dbReference>
<dbReference type="RefSeq" id="WP_395814880.1">
    <property type="nucleotide sequence ID" value="NZ_CP043494.1"/>
</dbReference>
<dbReference type="InterPro" id="IPR013767">
    <property type="entry name" value="PAS_fold"/>
</dbReference>
<dbReference type="Gene3D" id="1.10.287.130">
    <property type="match status" value="1"/>
</dbReference>
<accession>A0ABY9WIJ7</accession>
<evidence type="ECO:0000256" key="2">
    <source>
        <dbReference type="ARBA" id="ARBA00012438"/>
    </source>
</evidence>
<dbReference type="InterPro" id="IPR036097">
    <property type="entry name" value="HisK_dim/P_sf"/>
</dbReference>
<dbReference type="CDD" id="cd00130">
    <property type="entry name" value="PAS"/>
    <property type="match status" value="1"/>
</dbReference>
<reference evidence="11 12" key="1">
    <citation type="submission" date="2019-08" db="EMBL/GenBank/DDBJ databases">
        <title>Archangium and Cystobacter genomes.</title>
        <authorList>
            <person name="Chen I.-C.K."/>
            <person name="Wielgoss S."/>
        </authorList>
    </citation>
    <scope>NUCLEOTIDE SEQUENCE [LARGE SCALE GENOMIC DNA]</scope>
    <source>
        <strain evidence="11 12">Cbm 6</strain>
    </source>
</reference>
<dbReference type="EMBL" id="CP043494">
    <property type="protein sequence ID" value="WNG43599.1"/>
    <property type="molecule type" value="Genomic_DNA"/>
</dbReference>
<dbReference type="NCBIfam" id="TIGR00229">
    <property type="entry name" value="sensory_box"/>
    <property type="match status" value="1"/>
</dbReference>
<dbReference type="Proteomes" id="UP001611383">
    <property type="component" value="Chromosome"/>
</dbReference>
<keyword evidence="7" id="KW-0067">ATP-binding</keyword>
<dbReference type="Pfam" id="PF02518">
    <property type="entry name" value="HATPase_c"/>
    <property type="match status" value="1"/>
</dbReference>
<keyword evidence="5" id="KW-0547">Nucleotide-binding</keyword>
<dbReference type="SUPFAM" id="SSF55874">
    <property type="entry name" value="ATPase domain of HSP90 chaperone/DNA topoisomerase II/histidine kinase"/>
    <property type="match status" value="1"/>
</dbReference>
<dbReference type="InterPro" id="IPR003661">
    <property type="entry name" value="HisK_dim/P_dom"/>
</dbReference>
<dbReference type="InterPro" id="IPR004358">
    <property type="entry name" value="Sig_transdc_His_kin-like_C"/>
</dbReference>
<dbReference type="SMART" id="SM00388">
    <property type="entry name" value="HisKA"/>
    <property type="match status" value="1"/>
</dbReference>
<keyword evidence="3" id="KW-0597">Phosphoprotein</keyword>
<name>A0ABY9WIJ7_9BACT</name>
<evidence type="ECO:0000256" key="6">
    <source>
        <dbReference type="ARBA" id="ARBA00022777"/>
    </source>
</evidence>
<dbReference type="EC" id="2.7.13.3" evidence="2"/>
<dbReference type="Pfam" id="PF00512">
    <property type="entry name" value="HisKA"/>
    <property type="match status" value="1"/>
</dbReference>
<dbReference type="PRINTS" id="PR00344">
    <property type="entry name" value="BCTRLSENSOR"/>
</dbReference>
<dbReference type="PROSITE" id="PS50109">
    <property type="entry name" value="HIS_KIN"/>
    <property type="match status" value="1"/>
</dbReference>
<dbReference type="Gene3D" id="3.30.565.10">
    <property type="entry name" value="Histidine kinase-like ATPase, C-terminal domain"/>
    <property type="match status" value="1"/>
</dbReference>
<sequence>MAYQELSQAIAFNAESPTPGTLSRMGLLALAASLRSGLSADALRYHFLAEQLREVVFHLDGQGNLTFLGSTWTSLTGLTVEDVLGQPLVEMVHPEDRPRVQALLDAIAARVQASFRLELRLLASGGPRWVELAAHSSPTGQGEMLGTLSDTTERRQLQACLQQSDRLATLGMLVPGFAHEMNNPLAFMLANLEYLLSSMGDVAGAAPASQVAEWREAIGEVHEGAERLRQLIGHLRSFRAESEQGPVDVNTLLDTVGQMVSSMLRSRGRLVRDYSAQALVAGSESGLRQALLNLVLHAVLSLPDGEDTERNEVRLVTREDGASRVVVEVHDTGAGIPPEQLPHVFEPLFTAREARPGPALSVCRDIVRALGGSITVTSSVGRGTVFRVTLPRVS</sequence>
<protein>
    <recommendedName>
        <fullName evidence="2">histidine kinase</fullName>
        <ecNumber evidence="2">2.7.13.3</ecNumber>
    </recommendedName>
</protein>
<dbReference type="CDD" id="cd00082">
    <property type="entry name" value="HisKA"/>
    <property type="match status" value="1"/>
</dbReference>
<dbReference type="SMART" id="SM00091">
    <property type="entry name" value="PAS"/>
    <property type="match status" value="1"/>
</dbReference>
<keyword evidence="6" id="KW-0418">Kinase</keyword>
<dbReference type="Gene3D" id="3.30.450.20">
    <property type="entry name" value="PAS domain"/>
    <property type="match status" value="1"/>
</dbReference>
<evidence type="ECO:0000313" key="11">
    <source>
        <dbReference type="EMBL" id="WNG43599.1"/>
    </source>
</evidence>
<dbReference type="PROSITE" id="PS50112">
    <property type="entry name" value="PAS"/>
    <property type="match status" value="1"/>
</dbReference>
<proteinExistence type="predicted"/>
<evidence type="ECO:0000256" key="3">
    <source>
        <dbReference type="ARBA" id="ARBA00022553"/>
    </source>
</evidence>
<evidence type="ECO:0000256" key="4">
    <source>
        <dbReference type="ARBA" id="ARBA00022679"/>
    </source>
</evidence>
<dbReference type="SUPFAM" id="SSF47384">
    <property type="entry name" value="Homodimeric domain of signal transducing histidine kinase"/>
    <property type="match status" value="1"/>
</dbReference>
<dbReference type="SUPFAM" id="SSF55785">
    <property type="entry name" value="PYP-like sensor domain (PAS domain)"/>
    <property type="match status" value="1"/>
</dbReference>
<evidence type="ECO:0000256" key="8">
    <source>
        <dbReference type="ARBA" id="ARBA00023012"/>
    </source>
</evidence>
<evidence type="ECO:0000256" key="7">
    <source>
        <dbReference type="ARBA" id="ARBA00022840"/>
    </source>
</evidence>
<comment type="catalytic activity">
    <reaction evidence="1">
        <text>ATP + protein L-histidine = ADP + protein N-phospho-L-histidine.</text>
        <dbReference type="EC" id="2.7.13.3"/>
    </reaction>
</comment>
<dbReference type="InterPro" id="IPR036890">
    <property type="entry name" value="HATPase_C_sf"/>
</dbReference>
<organism evidence="11 12">
    <name type="scientific">Archangium minus</name>
    <dbReference type="NCBI Taxonomy" id="83450"/>
    <lineage>
        <taxon>Bacteria</taxon>
        <taxon>Pseudomonadati</taxon>
        <taxon>Myxococcota</taxon>
        <taxon>Myxococcia</taxon>
        <taxon>Myxococcales</taxon>
        <taxon>Cystobacterineae</taxon>
        <taxon>Archangiaceae</taxon>
        <taxon>Archangium</taxon>
    </lineage>
</organism>
<evidence type="ECO:0000256" key="1">
    <source>
        <dbReference type="ARBA" id="ARBA00000085"/>
    </source>
</evidence>
<keyword evidence="8" id="KW-0902">Two-component regulatory system</keyword>
<evidence type="ECO:0000259" key="9">
    <source>
        <dbReference type="PROSITE" id="PS50109"/>
    </source>
</evidence>
<dbReference type="InterPro" id="IPR003594">
    <property type="entry name" value="HATPase_dom"/>
</dbReference>
<keyword evidence="4" id="KW-0808">Transferase</keyword>